<evidence type="ECO:0000256" key="1">
    <source>
        <dbReference type="SAM" id="MobiDB-lite"/>
    </source>
</evidence>
<dbReference type="EMBL" id="NMUH01002070">
    <property type="protein sequence ID" value="MQL97580.1"/>
    <property type="molecule type" value="Genomic_DNA"/>
</dbReference>
<evidence type="ECO:0000313" key="3">
    <source>
        <dbReference type="Proteomes" id="UP000652761"/>
    </source>
</evidence>
<accession>A0A843VVP7</accession>
<feature type="region of interest" description="Disordered" evidence="1">
    <location>
        <begin position="25"/>
        <end position="58"/>
    </location>
</feature>
<evidence type="ECO:0000313" key="2">
    <source>
        <dbReference type="EMBL" id="MQL97580.1"/>
    </source>
</evidence>
<keyword evidence="3" id="KW-1185">Reference proteome</keyword>
<sequence length="75" mass="7926">MRLPYPSQHEIDAYNSQGAMEMEGKHWGKNGWGGGGTGVPKIRSGGAGRGDESGSIGAETTQSMDVYIMVGGNFY</sequence>
<gene>
    <name evidence="2" type="ORF">Taro_030275</name>
</gene>
<organism evidence="2 3">
    <name type="scientific">Colocasia esculenta</name>
    <name type="common">Wild taro</name>
    <name type="synonym">Arum esculentum</name>
    <dbReference type="NCBI Taxonomy" id="4460"/>
    <lineage>
        <taxon>Eukaryota</taxon>
        <taxon>Viridiplantae</taxon>
        <taxon>Streptophyta</taxon>
        <taxon>Embryophyta</taxon>
        <taxon>Tracheophyta</taxon>
        <taxon>Spermatophyta</taxon>
        <taxon>Magnoliopsida</taxon>
        <taxon>Liliopsida</taxon>
        <taxon>Araceae</taxon>
        <taxon>Aroideae</taxon>
        <taxon>Colocasieae</taxon>
        <taxon>Colocasia</taxon>
    </lineage>
</organism>
<comment type="caution">
    <text evidence="2">The sequence shown here is derived from an EMBL/GenBank/DDBJ whole genome shotgun (WGS) entry which is preliminary data.</text>
</comment>
<dbReference type="Proteomes" id="UP000652761">
    <property type="component" value="Unassembled WGS sequence"/>
</dbReference>
<protein>
    <submittedName>
        <fullName evidence="2">Uncharacterized protein</fullName>
    </submittedName>
</protein>
<dbReference type="AlphaFoldDB" id="A0A843VVP7"/>
<proteinExistence type="predicted"/>
<reference evidence="2" key="1">
    <citation type="submission" date="2017-07" db="EMBL/GenBank/DDBJ databases">
        <title>Taro Niue Genome Assembly and Annotation.</title>
        <authorList>
            <person name="Atibalentja N."/>
            <person name="Keating K."/>
            <person name="Fields C.J."/>
        </authorList>
    </citation>
    <scope>NUCLEOTIDE SEQUENCE</scope>
    <source>
        <strain evidence="2">Niue_2</strain>
        <tissue evidence="2">Leaf</tissue>
    </source>
</reference>
<name>A0A843VVP7_COLES</name>